<evidence type="ECO:0000313" key="11">
    <source>
        <dbReference type="EMBL" id="WWF06433.1"/>
    </source>
</evidence>
<keyword evidence="3" id="KW-0813">Transport</keyword>
<gene>
    <name evidence="11" type="ORF">N5P18_06040</name>
</gene>
<sequence length="325" mass="33681">MGWTAGVAGTRGTVAQHLTADVPRVSPHDRADLVVSRLLGHHFATVHVLAVLDGDHLAGLVSIESLLAAPAEAVMSELMDPDPPTVELDTRQEPAVWRAVQRGGTVLAVVDRGARFQGIVTPAAFVAVLHAEHDEDLARLGGFAHSTATALAATLEPVARRLRHRLPWLVVGLAGALLAAGVVGGFEDTLRQQVLIAYFLPGVVYLADAVGTQTEALAIRGLSLGVGIRRFARRELESGVALGLVLGAVALCMVATIWGDAGVGLAVGLAIVAASSIATVVALALPWVFHRFGSDPAFGSGPLATVIQDVLSVTIYFAIAAQVAV</sequence>
<feature type="transmembrane region" description="Helical" evidence="9">
    <location>
        <begin position="166"/>
        <end position="186"/>
    </location>
</feature>
<comment type="similarity">
    <text evidence="2">Belongs to the SLC41A transporter family.</text>
</comment>
<feature type="transmembrane region" description="Helical" evidence="9">
    <location>
        <begin position="301"/>
        <end position="324"/>
    </location>
</feature>
<feature type="transmembrane region" description="Helical" evidence="9">
    <location>
        <begin position="265"/>
        <end position="289"/>
    </location>
</feature>
<proteinExistence type="inferred from homology"/>
<feature type="domain" description="CBS" evidence="10">
    <location>
        <begin position="79"/>
        <end position="135"/>
    </location>
</feature>
<keyword evidence="6 9" id="KW-1133">Transmembrane helix</keyword>
<dbReference type="PANTHER" id="PTHR41394">
    <property type="entry name" value="MAGNESIUM TRANSPORTER MGTE"/>
    <property type="match status" value="1"/>
</dbReference>
<evidence type="ECO:0000256" key="6">
    <source>
        <dbReference type="ARBA" id="ARBA00022989"/>
    </source>
</evidence>
<keyword evidence="7 9" id="KW-0472">Membrane</keyword>
<organism evidence="11 12">
    <name type="scientific">Janibacter terrae</name>
    <dbReference type="NCBI Taxonomy" id="103817"/>
    <lineage>
        <taxon>Bacteria</taxon>
        <taxon>Bacillati</taxon>
        <taxon>Actinomycetota</taxon>
        <taxon>Actinomycetes</taxon>
        <taxon>Micrococcales</taxon>
        <taxon>Intrasporangiaceae</taxon>
        <taxon>Janibacter</taxon>
    </lineage>
</organism>
<dbReference type="InterPro" id="IPR000644">
    <property type="entry name" value="CBS_dom"/>
</dbReference>
<dbReference type="PROSITE" id="PS51371">
    <property type="entry name" value="CBS"/>
    <property type="match status" value="1"/>
</dbReference>
<keyword evidence="5" id="KW-0460">Magnesium</keyword>
<evidence type="ECO:0000259" key="10">
    <source>
        <dbReference type="PROSITE" id="PS51371"/>
    </source>
</evidence>
<evidence type="ECO:0000256" key="3">
    <source>
        <dbReference type="ARBA" id="ARBA00022448"/>
    </source>
</evidence>
<evidence type="ECO:0000256" key="8">
    <source>
        <dbReference type="PROSITE-ProRule" id="PRU00703"/>
    </source>
</evidence>
<dbReference type="EMBL" id="CP104874">
    <property type="protein sequence ID" value="WWF06433.1"/>
    <property type="molecule type" value="Genomic_DNA"/>
</dbReference>
<evidence type="ECO:0000313" key="12">
    <source>
        <dbReference type="Proteomes" id="UP001381003"/>
    </source>
</evidence>
<keyword evidence="4 9" id="KW-0812">Transmembrane</keyword>
<keyword evidence="8" id="KW-0129">CBS domain</keyword>
<dbReference type="RefSeq" id="WP_068327266.1">
    <property type="nucleotide sequence ID" value="NZ_CP104874.1"/>
</dbReference>
<evidence type="ECO:0000256" key="5">
    <source>
        <dbReference type="ARBA" id="ARBA00022842"/>
    </source>
</evidence>
<feature type="transmembrane region" description="Helical" evidence="9">
    <location>
        <begin position="240"/>
        <end position="259"/>
    </location>
</feature>
<dbReference type="InterPro" id="IPR046342">
    <property type="entry name" value="CBS_dom_sf"/>
</dbReference>
<dbReference type="SUPFAM" id="SSF54631">
    <property type="entry name" value="CBS-domain pair"/>
    <property type="match status" value="1"/>
</dbReference>
<keyword evidence="12" id="KW-1185">Reference proteome</keyword>
<dbReference type="InterPro" id="IPR006667">
    <property type="entry name" value="SLC41_membr_dom"/>
</dbReference>
<reference evidence="11 12" key="1">
    <citation type="submission" date="2022-09" db="EMBL/GenBank/DDBJ databases">
        <title>Complete genome sequence of Janibacter terrae strain COS04-44, PCL-degrading bacteria isolated from oil spilled coast.</title>
        <authorList>
            <person name="Park H."/>
            <person name="Kim J.Y."/>
            <person name="An S.H."/>
            <person name="Lee C.M."/>
            <person name="Weon H.-Y."/>
        </authorList>
    </citation>
    <scope>NUCLEOTIDE SEQUENCE [LARGE SCALE GENOMIC DNA]</scope>
    <source>
        <strain evidence="11 12">COS04-44</strain>
    </source>
</reference>
<accession>A0ABZ2FGH1</accession>
<evidence type="ECO:0000256" key="4">
    <source>
        <dbReference type="ARBA" id="ARBA00022692"/>
    </source>
</evidence>
<comment type="subcellular location">
    <subcellularLocation>
        <location evidence="1">Membrane</location>
        <topology evidence="1">Multi-pass membrane protein</topology>
    </subcellularLocation>
</comment>
<dbReference type="Proteomes" id="UP001381003">
    <property type="component" value="Chromosome"/>
</dbReference>
<evidence type="ECO:0000256" key="9">
    <source>
        <dbReference type="SAM" id="Phobius"/>
    </source>
</evidence>
<evidence type="ECO:0000256" key="1">
    <source>
        <dbReference type="ARBA" id="ARBA00004141"/>
    </source>
</evidence>
<name>A0ABZ2FGH1_9MICO</name>
<dbReference type="Gene3D" id="3.10.580.10">
    <property type="entry name" value="CBS-domain"/>
    <property type="match status" value="1"/>
</dbReference>
<dbReference type="Pfam" id="PF01769">
    <property type="entry name" value="MgtE"/>
    <property type="match status" value="1"/>
</dbReference>
<evidence type="ECO:0000256" key="2">
    <source>
        <dbReference type="ARBA" id="ARBA00009749"/>
    </source>
</evidence>
<evidence type="ECO:0000256" key="7">
    <source>
        <dbReference type="ARBA" id="ARBA00023136"/>
    </source>
</evidence>
<dbReference type="InterPro" id="IPR036739">
    <property type="entry name" value="SLC41_membr_dom_sf"/>
</dbReference>
<dbReference type="PANTHER" id="PTHR41394:SF5">
    <property type="entry name" value="SLC41A_MGTE INTEGRAL MEMBRANE DOMAIN-CONTAINING PROTEIN"/>
    <property type="match status" value="1"/>
</dbReference>
<dbReference type="Gene3D" id="1.10.357.20">
    <property type="entry name" value="SLC41 divalent cation transporters, integral membrane domain"/>
    <property type="match status" value="1"/>
</dbReference>
<dbReference type="SUPFAM" id="SSF161093">
    <property type="entry name" value="MgtE membrane domain-like"/>
    <property type="match status" value="1"/>
</dbReference>
<protein>
    <submittedName>
        <fullName evidence="11">Magnesium transporter</fullName>
    </submittedName>
</protein>